<evidence type="ECO:0000313" key="2">
    <source>
        <dbReference type="Proteomes" id="UP000054217"/>
    </source>
</evidence>
<reference evidence="2" key="2">
    <citation type="submission" date="2015-01" db="EMBL/GenBank/DDBJ databases">
        <title>Evolutionary Origins and Diversification of the Mycorrhizal Mutualists.</title>
        <authorList>
            <consortium name="DOE Joint Genome Institute"/>
            <consortium name="Mycorrhizal Genomics Consortium"/>
            <person name="Kohler A."/>
            <person name="Kuo A."/>
            <person name="Nagy L.G."/>
            <person name="Floudas D."/>
            <person name="Copeland A."/>
            <person name="Barry K.W."/>
            <person name="Cichocki N."/>
            <person name="Veneault-Fourrey C."/>
            <person name="LaButti K."/>
            <person name="Lindquist E.A."/>
            <person name="Lipzen A."/>
            <person name="Lundell T."/>
            <person name="Morin E."/>
            <person name="Murat C."/>
            <person name="Riley R."/>
            <person name="Ohm R."/>
            <person name="Sun H."/>
            <person name="Tunlid A."/>
            <person name="Henrissat B."/>
            <person name="Grigoriev I.V."/>
            <person name="Hibbett D.S."/>
            <person name="Martin F."/>
        </authorList>
    </citation>
    <scope>NUCLEOTIDE SEQUENCE [LARGE SCALE GENOMIC DNA]</scope>
    <source>
        <strain evidence="2">Marx 270</strain>
    </source>
</reference>
<evidence type="ECO:0000313" key="1">
    <source>
        <dbReference type="EMBL" id="KIN93756.1"/>
    </source>
</evidence>
<reference evidence="1 2" key="1">
    <citation type="submission" date="2014-04" db="EMBL/GenBank/DDBJ databases">
        <authorList>
            <consortium name="DOE Joint Genome Institute"/>
            <person name="Kuo A."/>
            <person name="Kohler A."/>
            <person name="Costa M.D."/>
            <person name="Nagy L.G."/>
            <person name="Floudas D."/>
            <person name="Copeland A."/>
            <person name="Barry K.W."/>
            <person name="Cichocki N."/>
            <person name="Veneault-Fourrey C."/>
            <person name="LaButti K."/>
            <person name="Lindquist E.A."/>
            <person name="Lipzen A."/>
            <person name="Lundell T."/>
            <person name="Morin E."/>
            <person name="Murat C."/>
            <person name="Sun H."/>
            <person name="Tunlid A."/>
            <person name="Henrissat B."/>
            <person name="Grigoriev I.V."/>
            <person name="Hibbett D.S."/>
            <person name="Martin F."/>
            <person name="Nordberg H.P."/>
            <person name="Cantor M.N."/>
            <person name="Hua S.X."/>
        </authorList>
    </citation>
    <scope>NUCLEOTIDE SEQUENCE [LARGE SCALE GENOMIC DNA]</scope>
    <source>
        <strain evidence="1 2">Marx 270</strain>
    </source>
</reference>
<organism evidence="1 2">
    <name type="scientific">Pisolithus tinctorius Marx 270</name>
    <dbReference type="NCBI Taxonomy" id="870435"/>
    <lineage>
        <taxon>Eukaryota</taxon>
        <taxon>Fungi</taxon>
        <taxon>Dikarya</taxon>
        <taxon>Basidiomycota</taxon>
        <taxon>Agaricomycotina</taxon>
        <taxon>Agaricomycetes</taxon>
        <taxon>Agaricomycetidae</taxon>
        <taxon>Boletales</taxon>
        <taxon>Sclerodermatineae</taxon>
        <taxon>Pisolithaceae</taxon>
        <taxon>Pisolithus</taxon>
    </lineage>
</organism>
<dbReference type="STRING" id="870435.A0A0C3J7V0"/>
<keyword evidence="2" id="KW-1185">Reference proteome</keyword>
<dbReference type="Proteomes" id="UP000054217">
    <property type="component" value="Unassembled WGS sequence"/>
</dbReference>
<gene>
    <name evidence="1" type="ORF">M404DRAFT_170333</name>
</gene>
<dbReference type="OrthoDB" id="2506088at2759"/>
<dbReference type="EMBL" id="KN832138">
    <property type="protein sequence ID" value="KIN93756.1"/>
    <property type="molecule type" value="Genomic_DNA"/>
</dbReference>
<sequence>EMLDQEFHVHFISSSPHASPMELMRAVKESIMRAAETGMIAWDCRDEEEVFLIPNGLFHTGDNPMQAEICSQGGLNCNYFCRTCHVGGTKDYKESDSGYCTLFEVHAFHSTVFEPVPRSLRTPAEMANVIKNQFSIAMLPGAAEKVKTSVSMTGVWDTLSLNILQKLIEMGKRLHKCGTGSTPMQEPDVKMELEVELATLLDGQTLDDMINPLLGMTGVNIHLDTPTEILHTILLGVVKYFWGQTIFLIEKAKLLKIFHSCLDSIEREVLNAPSLNADYICNYKGSLIRKHFKSLAQVMPFVIYDLVPQSVVDGWTIIGELVVFLWHMQIDNLEVYLVSSINVILLC</sequence>
<protein>
    <submittedName>
        <fullName evidence="1">Uncharacterized protein</fullName>
    </submittedName>
</protein>
<dbReference type="AlphaFoldDB" id="A0A0C3J7V0"/>
<proteinExistence type="predicted"/>
<accession>A0A0C3J7V0</accession>
<name>A0A0C3J7V0_PISTI</name>
<dbReference type="InParanoid" id="A0A0C3J7V0"/>
<feature type="non-terminal residue" evidence="1">
    <location>
        <position position="1"/>
    </location>
</feature>
<dbReference type="HOGENOM" id="CLU_004591_0_0_1"/>